<gene>
    <name evidence="4" type="ORF">GLP40_29140</name>
</gene>
<keyword evidence="2" id="KW-0812">Transmembrane</keyword>
<dbReference type="InterPro" id="IPR012551">
    <property type="entry name" value="DUF1707_SHOCT-like"/>
</dbReference>
<keyword evidence="2" id="KW-0472">Membrane</keyword>
<dbReference type="Pfam" id="PF08044">
    <property type="entry name" value="DUF1707"/>
    <property type="match status" value="1"/>
</dbReference>
<comment type="caution">
    <text evidence="4">The sequence shown here is derived from an EMBL/GenBank/DDBJ whole genome shotgun (WGS) entry which is preliminary data.</text>
</comment>
<keyword evidence="5" id="KW-1185">Reference proteome</keyword>
<dbReference type="EMBL" id="WMBB01000016">
    <property type="protein sequence ID" value="MTE16805.1"/>
    <property type="molecule type" value="Genomic_DNA"/>
</dbReference>
<feature type="compositionally biased region" description="Polar residues" evidence="1">
    <location>
        <begin position="1"/>
        <end position="11"/>
    </location>
</feature>
<feature type="transmembrane region" description="Helical" evidence="2">
    <location>
        <begin position="109"/>
        <end position="136"/>
    </location>
</feature>
<dbReference type="Proteomes" id="UP000432464">
    <property type="component" value="Unassembled WGS sequence"/>
</dbReference>
<feature type="transmembrane region" description="Helical" evidence="2">
    <location>
        <begin position="142"/>
        <end position="162"/>
    </location>
</feature>
<accession>A0A6I3L8P7</accession>
<sequence length="172" mass="18856">MKSNGRPTTNCGGLLADRDQFTHQRRPPCGGRIGTVSEPVHPNDIRISDVERKAAEATLRSAVDAGVLDLNEFDSRVQSIWQARTRGELAAVSADLPEAERPGPSGGRIAMTVLTIVWLSLSGLNLIVWLLLGVTLEWFYPWWVWVLVPPGAVLGTLWACGIGRKRPLPPRD</sequence>
<feature type="domain" description="DUF1707" evidence="3">
    <location>
        <begin position="45"/>
        <end position="97"/>
    </location>
</feature>
<organism evidence="4 5">
    <name type="scientific">Nocardia aurantiaca</name>
    <dbReference type="NCBI Taxonomy" id="2675850"/>
    <lineage>
        <taxon>Bacteria</taxon>
        <taxon>Bacillati</taxon>
        <taxon>Actinomycetota</taxon>
        <taxon>Actinomycetes</taxon>
        <taxon>Mycobacteriales</taxon>
        <taxon>Nocardiaceae</taxon>
        <taxon>Nocardia</taxon>
    </lineage>
</organism>
<keyword evidence="2" id="KW-1133">Transmembrane helix</keyword>
<name>A0A6I3L8P7_9NOCA</name>
<dbReference type="AlphaFoldDB" id="A0A6I3L8P7"/>
<protein>
    <submittedName>
        <fullName evidence="4">DUF1707 domain-containing protein</fullName>
    </submittedName>
</protein>
<evidence type="ECO:0000313" key="4">
    <source>
        <dbReference type="EMBL" id="MTE16805.1"/>
    </source>
</evidence>
<evidence type="ECO:0000313" key="5">
    <source>
        <dbReference type="Proteomes" id="UP000432464"/>
    </source>
</evidence>
<proteinExistence type="predicted"/>
<evidence type="ECO:0000256" key="1">
    <source>
        <dbReference type="SAM" id="MobiDB-lite"/>
    </source>
</evidence>
<feature type="region of interest" description="Disordered" evidence="1">
    <location>
        <begin position="1"/>
        <end position="37"/>
    </location>
</feature>
<evidence type="ECO:0000259" key="3">
    <source>
        <dbReference type="Pfam" id="PF08044"/>
    </source>
</evidence>
<reference evidence="4 5" key="1">
    <citation type="submission" date="2019-11" db="EMBL/GenBank/DDBJ databases">
        <title>Nocardia sp. nov. CT2-14 isolated from soil.</title>
        <authorList>
            <person name="Kanchanasin P."/>
            <person name="Tanasupawat S."/>
            <person name="Yuki M."/>
            <person name="Kudo T."/>
        </authorList>
    </citation>
    <scope>NUCLEOTIDE SEQUENCE [LARGE SCALE GENOMIC DNA]</scope>
    <source>
        <strain evidence="4 5">CT2-14</strain>
    </source>
</reference>
<evidence type="ECO:0000256" key="2">
    <source>
        <dbReference type="SAM" id="Phobius"/>
    </source>
</evidence>